<dbReference type="EMBL" id="PGTD01000007">
    <property type="protein sequence ID" value="PJE32127.1"/>
    <property type="molecule type" value="Genomic_DNA"/>
</dbReference>
<dbReference type="InterPro" id="IPR019734">
    <property type="entry name" value="TPR_rpt"/>
</dbReference>
<comment type="function">
    <text evidence="1">Mediates coordination of peptidoglycan synthesis and outer membrane constriction during cell division.</text>
</comment>
<evidence type="ECO:0000256" key="1">
    <source>
        <dbReference type="HAMAP-Rule" id="MF_02066"/>
    </source>
</evidence>
<accession>A0ABX4MUH5</accession>
<dbReference type="InterPro" id="IPR011990">
    <property type="entry name" value="TPR-like_helical_dom_sf"/>
</dbReference>
<protein>
    <recommendedName>
        <fullName evidence="1">Cell division coordinator CpoB</fullName>
    </recommendedName>
</protein>
<dbReference type="Pfam" id="PF13174">
    <property type="entry name" value="TPR_6"/>
    <property type="match status" value="1"/>
</dbReference>
<reference evidence="2 3" key="1">
    <citation type="journal article" date="2018" name="Int. J. Syst. Evol. Microbiol.">
        <title>Pseudooceanicola lipolyticus sp. nov., a marine alphaproteobacterium, reclassification of Oceanicola flagellatus as Pseudooceanicola flagellatus comb. nov. and emended description of the genus Pseudooceanicola.</title>
        <authorList>
            <person name="Huang M.-M."/>
            <person name="Guo L.-L."/>
            <person name="Wu Y.-H."/>
            <person name="Lai Q.-L."/>
            <person name="Shao Z.-Z."/>
            <person name="Wang C.-S."/>
            <person name="Wu M."/>
            <person name="Xu X.-W."/>
        </authorList>
    </citation>
    <scope>NUCLEOTIDE SEQUENCE [LARGE SCALE GENOMIC DNA]</scope>
    <source>
        <strain evidence="2 3">Ar-45</strain>
    </source>
</reference>
<dbReference type="SUPFAM" id="SSF48452">
    <property type="entry name" value="TPR-like"/>
    <property type="match status" value="1"/>
</dbReference>
<keyword evidence="3" id="KW-1185">Reference proteome</keyword>
<dbReference type="Proteomes" id="UP000231702">
    <property type="component" value="Unassembled WGS sequence"/>
</dbReference>
<organism evidence="2 3">
    <name type="scientific">Pseudooceanicola antarcticus</name>
    <dbReference type="NCBI Taxonomy" id="1247613"/>
    <lineage>
        <taxon>Bacteria</taxon>
        <taxon>Pseudomonadati</taxon>
        <taxon>Pseudomonadota</taxon>
        <taxon>Alphaproteobacteria</taxon>
        <taxon>Rhodobacterales</taxon>
        <taxon>Paracoccaceae</taxon>
        <taxon>Pseudooceanicola</taxon>
    </lineage>
</organism>
<keyword evidence="1" id="KW-0175">Coiled coil</keyword>
<keyword evidence="1" id="KW-0131">Cell cycle</keyword>
<keyword evidence="1" id="KW-0574">Periplasm</keyword>
<gene>
    <name evidence="1" type="primary">cpoB</name>
    <name evidence="2" type="ORF">CVM39_02260</name>
</gene>
<dbReference type="Gene3D" id="1.25.40.10">
    <property type="entry name" value="Tetratricopeptide repeat domain"/>
    <property type="match status" value="1"/>
</dbReference>
<evidence type="ECO:0000313" key="2">
    <source>
        <dbReference type="EMBL" id="PJE32127.1"/>
    </source>
</evidence>
<keyword evidence="1" id="KW-0732">Signal</keyword>
<sequence>MALGALLLLGQPGAGLQAQDRAATLADIRQQLTVLNVEIQGLKRELSTTGAPSQLATGGSQIDRMNALEAELRRLTARTEEMDHRIDRIVSDGTNRISDLEFRLVELEGGDLSQLGETSTLGGGDAGSETVISTPVAPAPTEGAPQLAISEEADFQAAADKLEAGDFPGALSGYETFKATYPGSPLSPAADLGRGRALEGQGEIKSAARAYLDAFSAAPKGDTAPEALHRLGLLLGQLGQQAESCVTLGEVSKRFPSSPWAAQATQATLDQGCG</sequence>
<evidence type="ECO:0000313" key="3">
    <source>
        <dbReference type="Proteomes" id="UP000231702"/>
    </source>
</evidence>
<proteinExistence type="inferred from homology"/>
<comment type="similarity">
    <text evidence="1">Belongs to the CpoB family.</text>
</comment>
<name>A0ABX4MUH5_9RHOB</name>
<comment type="caution">
    <text evidence="2">The sequence shown here is derived from an EMBL/GenBank/DDBJ whole genome shotgun (WGS) entry which is preliminary data.</text>
</comment>
<comment type="subcellular location">
    <subcellularLocation>
        <location evidence="1">Periplasm</location>
    </subcellularLocation>
</comment>
<dbReference type="InterPro" id="IPR034706">
    <property type="entry name" value="CpoB"/>
</dbReference>
<feature type="coiled-coil region" evidence="1">
    <location>
        <begin position="25"/>
        <end position="85"/>
    </location>
</feature>
<keyword evidence="1" id="KW-0132">Cell division</keyword>
<dbReference type="HAMAP" id="MF_02066">
    <property type="entry name" value="CpoB"/>
    <property type="match status" value="1"/>
</dbReference>